<dbReference type="GO" id="GO:0034045">
    <property type="term" value="C:phagophore assembly site membrane"/>
    <property type="evidence" value="ECO:0007669"/>
    <property type="project" value="UniProtKB-SubCell"/>
</dbReference>
<evidence type="ECO:0000256" key="9">
    <source>
        <dbReference type="ARBA" id="ARBA00023136"/>
    </source>
</evidence>
<dbReference type="GO" id="GO:0005776">
    <property type="term" value="C:autophagosome"/>
    <property type="evidence" value="ECO:0007669"/>
    <property type="project" value="TreeGrafter"/>
</dbReference>
<keyword evidence="5 10" id="KW-0812">Transmembrane</keyword>
<keyword evidence="6 10" id="KW-1133">Transmembrane helix</keyword>
<comment type="caution">
    <text evidence="11">The sequence shown here is derived from an EMBL/GenBank/DDBJ whole genome shotgun (WGS) entry which is preliminary data.</text>
</comment>
<sequence>MQNYSSLQETHEPDEEGGVLVHVAEPSRARWNHIEDLDSFFSRMYQYHQRHGFFCMLLQEVLELIQFVFIVFLTAYIFHGIDYPVLFKDKPPHHGNGNSTKVTLHDVVLPFGQCVSNFTALTWIALIIAFVVWVLKSIRGVYHLFHFWDIKQFYNTALKVDDHELDNLTWHEIQTKVRTVQMEQQMCIHKRELSELDIYHRILRQQNYLVAMVNKRLLPPRLNVPFLGEIVYWTAGLRLNIQLLFFWSPWSPFEHPWHLREEYKKPNLRHELANQFGKHILWLAVANLVFAPIIFLWQILYAFFSYAAVIRKEPSILAIRRWSLYGRLYLRHFNELEHELQARLTRAHRPATKYLAAFSSPLGTIISENIGFYATAFLAVFVGLSLIDEDVLAVEHVLTIMTALTVAVAVLRTIAPDETTSQDLEDLLTKVMVHTHYLPTDWSGQAHTARVRKEFEQLFQYGFVSLLETILSPLLTPYILWRHVYPRSIEIVDFFRNFTVSVVGVGDVCSFAQMDVRKHGNPEWHEEEISVPDQYSQCEDGKVEMSLVHFKCTNPSWKPPEGVQAFVKNVQNQSSMIASLSNQDPVLNRLDESLAPGAWRIGEPCSTEAIPTAPTVDVPLYTSGIWRNRVTSSAEPQGHGHMSRMWTNEGISPMSIREMALNATYLHSIHSNRTENRVRNTAQETTPLLLNR</sequence>
<evidence type="ECO:0000313" key="12">
    <source>
        <dbReference type="Proteomes" id="UP001168821"/>
    </source>
</evidence>
<evidence type="ECO:0000256" key="6">
    <source>
        <dbReference type="ARBA" id="ARBA00022989"/>
    </source>
</evidence>
<feature type="transmembrane region" description="Helical" evidence="10">
    <location>
        <begin position="280"/>
        <end position="304"/>
    </location>
</feature>
<organism evidence="11 12">
    <name type="scientific">Zophobas morio</name>
    <dbReference type="NCBI Taxonomy" id="2755281"/>
    <lineage>
        <taxon>Eukaryota</taxon>
        <taxon>Metazoa</taxon>
        <taxon>Ecdysozoa</taxon>
        <taxon>Arthropoda</taxon>
        <taxon>Hexapoda</taxon>
        <taxon>Insecta</taxon>
        <taxon>Pterygota</taxon>
        <taxon>Neoptera</taxon>
        <taxon>Endopterygota</taxon>
        <taxon>Coleoptera</taxon>
        <taxon>Polyphaga</taxon>
        <taxon>Cucujiformia</taxon>
        <taxon>Tenebrionidae</taxon>
        <taxon>Zophobas</taxon>
    </lineage>
</organism>
<evidence type="ECO:0000256" key="3">
    <source>
        <dbReference type="ARBA" id="ARBA00018074"/>
    </source>
</evidence>
<evidence type="ECO:0000256" key="5">
    <source>
        <dbReference type="ARBA" id="ARBA00022692"/>
    </source>
</evidence>
<evidence type="ECO:0000313" key="11">
    <source>
        <dbReference type="EMBL" id="KAJ3654027.1"/>
    </source>
</evidence>
<comment type="function">
    <text evidence="10">Phospholipid scramblase involved in autophagy. Cycles between the preautophagosomal structure/phagophore assembly site (PAS) and the cytoplasmic vesicle pool and supplies membrane for the growing autophagosome. Lipid scramblase activity plays a key role in preautophagosomal structure/phagophore assembly by distributing the phospholipids that arrive through ATG2 from the cytoplasmic to the luminal leaflet of the bilayer, thereby driving autophagosomal membrane expansion.</text>
</comment>
<evidence type="ECO:0000256" key="8">
    <source>
        <dbReference type="ARBA" id="ARBA00023055"/>
    </source>
</evidence>
<dbReference type="GO" id="GO:0034497">
    <property type="term" value="P:protein localization to phagophore assembly site"/>
    <property type="evidence" value="ECO:0007669"/>
    <property type="project" value="TreeGrafter"/>
</dbReference>
<keyword evidence="4 10" id="KW-0813">Transport</keyword>
<feature type="transmembrane region" description="Helical" evidence="10">
    <location>
        <begin position="393"/>
        <end position="411"/>
    </location>
</feature>
<feature type="transmembrane region" description="Helical" evidence="10">
    <location>
        <begin position="115"/>
        <end position="135"/>
    </location>
</feature>
<protein>
    <recommendedName>
        <fullName evidence="3 10">Autophagy-related protein 9</fullName>
    </recommendedName>
</protein>
<dbReference type="GO" id="GO:0034727">
    <property type="term" value="P:piecemeal microautophagy of the nucleus"/>
    <property type="evidence" value="ECO:0007669"/>
    <property type="project" value="TreeGrafter"/>
</dbReference>
<evidence type="ECO:0000256" key="4">
    <source>
        <dbReference type="ARBA" id="ARBA00022448"/>
    </source>
</evidence>
<keyword evidence="8 10" id="KW-0445">Lipid transport</keyword>
<dbReference type="PANTHER" id="PTHR13038:SF10">
    <property type="entry name" value="AUTOPHAGY-RELATED PROTEIN 9"/>
    <property type="match status" value="1"/>
</dbReference>
<comment type="similarity">
    <text evidence="2 10">Belongs to the ATG9 family.</text>
</comment>
<keyword evidence="9 10" id="KW-0472">Membrane</keyword>
<evidence type="ECO:0000256" key="7">
    <source>
        <dbReference type="ARBA" id="ARBA00023006"/>
    </source>
</evidence>
<keyword evidence="12" id="KW-1185">Reference proteome</keyword>
<dbReference type="PANTHER" id="PTHR13038">
    <property type="entry name" value="APG9 AUTOPHAGY 9"/>
    <property type="match status" value="1"/>
</dbReference>
<proteinExistence type="inferred from homology"/>
<dbReference type="GO" id="GO:0061709">
    <property type="term" value="P:reticulophagy"/>
    <property type="evidence" value="ECO:0007669"/>
    <property type="project" value="TreeGrafter"/>
</dbReference>
<comment type="subcellular location">
    <subcellularLocation>
        <location evidence="1 10">Preautophagosomal structure membrane</location>
        <topology evidence="1 10">Multi-pass membrane protein</topology>
    </subcellularLocation>
</comment>
<evidence type="ECO:0000256" key="2">
    <source>
        <dbReference type="ARBA" id="ARBA00006185"/>
    </source>
</evidence>
<dbReference type="EMBL" id="JALNTZ010000004">
    <property type="protein sequence ID" value="KAJ3654027.1"/>
    <property type="molecule type" value="Genomic_DNA"/>
</dbReference>
<evidence type="ECO:0000256" key="10">
    <source>
        <dbReference type="RuleBase" id="RU364027"/>
    </source>
</evidence>
<dbReference type="GO" id="GO:0000422">
    <property type="term" value="P:autophagy of mitochondrion"/>
    <property type="evidence" value="ECO:0007669"/>
    <property type="project" value="TreeGrafter"/>
</dbReference>
<gene>
    <name evidence="11" type="ORF">Zmor_013241</name>
</gene>
<accession>A0AA38IHC7</accession>
<reference evidence="11" key="1">
    <citation type="journal article" date="2023" name="G3 (Bethesda)">
        <title>Whole genome assemblies of Zophobas morio and Tenebrio molitor.</title>
        <authorList>
            <person name="Kaur S."/>
            <person name="Stinson S.A."/>
            <person name="diCenzo G.C."/>
        </authorList>
    </citation>
    <scope>NUCLEOTIDE SEQUENCE</scope>
    <source>
        <strain evidence="11">QUZm001</strain>
    </source>
</reference>
<dbReference type="Pfam" id="PF04109">
    <property type="entry name" value="ATG9"/>
    <property type="match status" value="1"/>
</dbReference>
<name>A0AA38IHC7_9CUCU</name>
<dbReference type="InterPro" id="IPR007241">
    <property type="entry name" value="Autophagy-rel_prot_9"/>
</dbReference>
<dbReference type="GO" id="GO:0006869">
    <property type="term" value="P:lipid transport"/>
    <property type="evidence" value="ECO:0007669"/>
    <property type="project" value="UniProtKB-KW"/>
</dbReference>
<dbReference type="Proteomes" id="UP001168821">
    <property type="component" value="Unassembled WGS sequence"/>
</dbReference>
<dbReference type="AlphaFoldDB" id="A0AA38IHC7"/>
<feature type="transmembrane region" description="Helical" evidence="10">
    <location>
        <begin position="53"/>
        <end position="78"/>
    </location>
</feature>
<keyword evidence="7 10" id="KW-0072">Autophagy</keyword>
<evidence type="ECO:0000256" key="1">
    <source>
        <dbReference type="ARBA" id="ARBA00004511"/>
    </source>
</evidence>
<feature type="transmembrane region" description="Helical" evidence="10">
    <location>
        <begin position="370"/>
        <end position="387"/>
    </location>
</feature>